<keyword evidence="2" id="KW-1185">Reference proteome</keyword>
<name>A0A5E4MR82_9HEMI</name>
<reference evidence="1 2" key="1">
    <citation type="submission" date="2019-08" db="EMBL/GenBank/DDBJ databases">
        <authorList>
            <person name="Alioto T."/>
            <person name="Alioto T."/>
            <person name="Gomez Garrido J."/>
        </authorList>
    </citation>
    <scope>NUCLEOTIDE SEQUENCE [LARGE SCALE GENOMIC DNA]</scope>
</reference>
<gene>
    <name evidence="1" type="ORF">CINCED_3A013469</name>
</gene>
<proteinExistence type="predicted"/>
<organism evidence="1 2">
    <name type="scientific">Cinara cedri</name>
    <dbReference type="NCBI Taxonomy" id="506608"/>
    <lineage>
        <taxon>Eukaryota</taxon>
        <taxon>Metazoa</taxon>
        <taxon>Ecdysozoa</taxon>
        <taxon>Arthropoda</taxon>
        <taxon>Hexapoda</taxon>
        <taxon>Insecta</taxon>
        <taxon>Pterygota</taxon>
        <taxon>Neoptera</taxon>
        <taxon>Paraneoptera</taxon>
        <taxon>Hemiptera</taxon>
        <taxon>Sternorrhyncha</taxon>
        <taxon>Aphidomorpha</taxon>
        <taxon>Aphidoidea</taxon>
        <taxon>Aphididae</taxon>
        <taxon>Lachninae</taxon>
        <taxon>Cinara</taxon>
    </lineage>
</organism>
<dbReference type="EMBL" id="CABPRJ010000986">
    <property type="protein sequence ID" value="VVC34188.1"/>
    <property type="molecule type" value="Genomic_DNA"/>
</dbReference>
<evidence type="ECO:0000313" key="1">
    <source>
        <dbReference type="EMBL" id="VVC34188.1"/>
    </source>
</evidence>
<dbReference type="Proteomes" id="UP000325440">
    <property type="component" value="Unassembled WGS sequence"/>
</dbReference>
<protein>
    <submittedName>
        <fullName evidence="1">Uncharacterized protein</fullName>
    </submittedName>
</protein>
<sequence>MRQGIPKVERHFLERNGGVMVHKCTLTNSWVSNKRGLSSSEWSNAIKASMNSKANRGTFRDGVDGSRYRFQICSENNIKKCYHTSEMPVQIGAIAQFVPSLDPYDNSQYFLPKEVIRSVRGSPFLIE</sequence>
<dbReference type="AlphaFoldDB" id="A0A5E4MR82"/>
<accession>A0A5E4MR82</accession>
<dbReference type="OrthoDB" id="8197512at2759"/>
<evidence type="ECO:0000313" key="2">
    <source>
        <dbReference type="Proteomes" id="UP000325440"/>
    </source>
</evidence>